<dbReference type="Gene3D" id="1.10.3370.10">
    <property type="entry name" value="SecY subunit domain"/>
    <property type="match status" value="1"/>
</dbReference>
<dbReference type="RefSeq" id="WP_055297809.1">
    <property type="nucleotide sequence ID" value="NZ_BLYK01000002.1"/>
</dbReference>
<dbReference type="GO" id="GO:0006605">
    <property type="term" value="P:protein targeting"/>
    <property type="evidence" value="ECO:0007669"/>
    <property type="project" value="UniProtKB-UniRule"/>
</dbReference>
<dbReference type="InterPro" id="IPR002208">
    <property type="entry name" value="SecY/SEC61-alpha"/>
</dbReference>
<evidence type="ECO:0000256" key="3">
    <source>
        <dbReference type="ARBA" id="ARBA00022448"/>
    </source>
</evidence>
<evidence type="ECO:0000256" key="6">
    <source>
        <dbReference type="ARBA" id="ARBA00022989"/>
    </source>
</evidence>
<dbReference type="GO" id="GO:0043952">
    <property type="term" value="P:protein transport by the Sec complex"/>
    <property type="evidence" value="ECO:0007669"/>
    <property type="project" value="UniProtKB-UniRule"/>
</dbReference>
<dbReference type="EMBL" id="CYZL01000001">
    <property type="protein sequence ID" value="CUN50827.1"/>
    <property type="molecule type" value="Genomic_DNA"/>
</dbReference>
<evidence type="ECO:0000256" key="4">
    <source>
        <dbReference type="ARBA" id="ARBA00022692"/>
    </source>
</evidence>
<evidence type="ECO:0000256" key="1">
    <source>
        <dbReference type="ARBA" id="ARBA00004141"/>
    </source>
</evidence>
<sequence>MEEKRNVKKRILITVVILFLIQLLAGIPTPGVNLNYFKSLLEQNTTAGLFDVLSGNGLSNLSITMLSITPYITASIILQLLTIVIRPLEKLQRSGEVGQQTFKKYTVILGVFLAFAEAFGFAYGFGQRGLLLSFKWYWVMLVTIIWAGVALFLMLAGEYIEKKGFGNGISLILLFNILSSYPADAMTIYKRFLQGYGFDKGLRNSICICIILVVLFAFTVYIQFIEKKILVEYSSKTVGDVKSERSFFPVKLCPGTVVPVIFASSLMAIPTLVASLMGKDFWIANMLNSSMWFDPEHISYSGGAIIYVVLIFMFTYFYTEMIINPLEIANNFKKTGGTIPNIRPGQDTANYLTKEIRKTITIGAVALSLIALVPCVLSGLFNISKLSFAGTSIIIIVGVIVETLDRLNAEVKANKMKLI</sequence>
<dbReference type="NCBIfam" id="TIGR00967">
    <property type="entry name" value="3a0501s007"/>
    <property type="match status" value="1"/>
</dbReference>
<proteinExistence type="inferred from homology"/>
<evidence type="ECO:0000256" key="8">
    <source>
        <dbReference type="ARBA" id="ARBA00023136"/>
    </source>
</evidence>
<keyword evidence="3 9" id="KW-0813">Transport</keyword>
<evidence type="ECO:0000256" key="5">
    <source>
        <dbReference type="ARBA" id="ARBA00022927"/>
    </source>
</evidence>
<comment type="caution">
    <text evidence="9">Lacks conserved residue(s) required for the propagation of feature annotation.</text>
</comment>
<accession>A0A173XIV2</accession>
<evidence type="ECO:0000256" key="10">
    <source>
        <dbReference type="RuleBase" id="RU004349"/>
    </source>
</evidence>
<feature type="transmembrane region" description="Helical" evidence="9">
    <location>
        <begin position="63"/>
        <end position="85"/>
    </location>
</feature>
<keyword evidence="8 9" id="KW-0472">Membrane</keyword>
<name>A0A173XIV2_9FIRM</name>
<evidence type="ECO:0000256" key="9">
    <source>
        <dbReference type="HAMAP-Rule" id="MF_01465"/>
    </source>
</evidence>
<dbReference type="PANTHER" id="PTHR10906">
    <property type="entry name" value="SECY/SEC61-ALPHA FAMILY MEMBER"/>
    <property type="match status" value="1"/>
</dbReference>
<comment type="subcellular location">
    <subcellularLocation>
        <location evidence="9">Cell membrane</location>
        <topology evidence="9">Multi-pass membrane protein</topology>
    </subcellularLocation>
    <subcellularLocation>
        <location evidence="1">Membrane</location>
        <topology evidence="1">Multi-pass membrane protein</topology>
    </subcellularLocation>
</comment>
<feature type="transmembrane region" description="Helical" evidence="9">
    <location>
        <begin position="387"/>
        <end position="407"/>
    </location>
</feature>
<feature type="transmembrane region" description="Helical" evidence="9">
    <location>
        <begin position="252"/>
        <end position="278"/>
    </location>
</feature>
<keyword evidence="4 9" id="KW-0812">Transmembrane</keyword>
<feature type="transmembrane region" description="Helical" evidence="9">
    <location>
        <begin position="202"/>
        <end position="222"/>
    </location>
</feature>
<comment type="subunit">
    <text evidence="9">Component of the Sec protein translocase complex. Heterotrimer consisting of SecY, SecE and SecG subunits. The heterotrimers can form oligomers, although 1 heterotrimer is thought to be able to translocate proteins. Interacts with the ribosome. Interacts with SecDF, and other proteins may be involved. Interacts with SecA.</text>
</comment>
<dbReference type="GO" id="GO:0005886">
    <property type="term" value="C:plasma membrane"/>
    <property type="evidence" value="ECO:0007669"/>
    <property type="project" value="UniProtKB-SubCell"/>
</dbReference>
<evidence type="ECO:0000313" key="12">
    <source>
        <dbReference type="Proteomes" id="UP000095679"/>
    </source>
</evidence>
<keyword evidence="9" id="KW-1003">Cell membrane</keyword>
<gene>
    <name evidence="11" type="primary">secY_1</name>
    <name evidence="9" type="synonym">secY</name>
    <name evidence="11" type="ORF">ERS852450_00123</name>
</gene>
<evidence type="ECO:0000256" key="2">
    <source>
        <dbReference type="ARBA" id="ARBA00005751"/>
    </source>
</evidence>
<dbReference type="PIRSF" id="PIRSF004557">
    <property type="entry name" value="SecY"/>
    <property type="match status" value="1"/>
</dbReference>
<feature type="transmembrane region" description="Helical" evidence="9">
    <location>
        <begin position="164"/>
        <end position="182"/>
    </location>
</feature>
<dbReference type="SUPFAM" id="SSF103491">
    <property type="entry name" value="Preprotein translocase SecY subunit"/>
    <property type="match status" value="1"/>
</dbReference>
<comment type="function">
    <text evidence="9">The central subunit of the protein translocation channel SecYEG. Consists of two halves formed by TMs 1-5 and 6-10. These two domains form a lateral gate at the front which open onto the bilayer between TMs 2 and 7, and are clamped together by SecE at the back. The channel is closed by both a pore ring composed of hydrophobic SecY resides and a short helix (helix 2A) on the extracellular side of the membrane which forms a plug. The plug probably moves laterally to allow the channel to open. The ring and the pore may move independently.</text>
</comment>
<feature type="transmembrane region" description="Helical" evidence="9">
    <location>
        <begin position="105"/>
        <end position="124"/>
    </location>
</feature>
<evidence type="ECO:0000256" key="7">
    <source>
        <dbReference type="ARBA" id="ARBA00023010"/>
    </source>
</evidence>
<comment type="similarity">
    <text evidence="2 9 10">Belongs to the SecY/SEC61-alpha family.</text>
</comment>
<dbReference type="Proteomes" id="UP000095679">
    <property type="component" value="Unassembled WGS sequence"/>
</dbReference>
<keyword evidence="7 9" id="KW-0811">Translocation</keyword>
<dbReference type="PRINTS" id="PR00303">
    <property type="entry name" value="SECYTRNLCASE"/>
</dbReference>
<keyword evidence="6 9" id="KW-1133">Transmembrane helix</keyword>
<feature type="transmembrane region" description="Helical" evidence="9">
    <location>
        <begin position="298"/>
        <end position="318"/>
    </location>
</feature>
<evidence type="ECO:0000313" key="11">
    <source>
        <dbReference type="EMBL" id="CUN50827.1"/>
    </source>
</evidence>
<dbReference type="InterPro" id="IPR026593">
    <property type="entry name" value="SecY"/>
</dbReference>
<protein>
    <recommendedName>
        <fullName evidence="9">Protein translocase subunit SecY</fullName>
    </recommendedName>
</protein>
<dbReference type="InterPro" id="IPR023201">
    <property type="entry name" value="SecY_dom_sf"/>
</dbReference>
<feature type="transmembrane region" description="Helical" evidence="9">
    <location>
        <begin position="360"/>
        <end position="381"/>
    </location>
</feature>
<feature type="transmembrane region" description="Helical" evidence="9">
    <location>
        <begin position="136"/>
        <end position="157"/>
    </location>
</feature>
<organism evidence="11 12">
    <name type="scientific">Anaerobutyricum hallii</name>
    <dbReference type="NCBI Taxonomy" id="39488"/>
    <lineage>
        <taxon>Bacteria</taxon>
        <taxon>Bacillati</taxon>
        <taxon>Bacillota</taxon>
        <taxon>Clostridia</taxon>
        <taxon>Lachnospirales</taxon>
        <taxon>Lachnospiraceae</taxon>
        <taxon>Anaerobutyricum</taxon>
    </lineage>
</organism>
<dbReference type="GO" id="GO:0065002">
    <property type="term" value="P:intracellular protein transmembrane transport"/>
    <property type="evidence" value="ECO:0007669"/>
    <property type="project" value="UniProtKB-UniRule"/>
</dbReference>
<reference evidence="11 12" key="1">
    <citation type="submission" date="2015-09" db="EMBL/GenBank/DDBJ databases">
        <authorList>
            <consortium name="Pathogen Informatics"/>
        </authorList>
    </citation>
    <scope>NUCLEOTIDE SEQUENCE [LARGE SCALE GENOMIC DNA]</scope>
    <source>
        <strain evidence="11 12">2789STDY5834835</strain>
    </source>
</reference>
<keyword evidence="5 9" id="KW-0653">Protein transport</keyword>
<dbReference type="AlphaFoldDB" id="A0A173XIV2"/>
<dbReference type="Pfam" id="PF00344">
    <property type="entry name" value="SecY"/>
    <property type="match status" value="1"/>
</dbReference>
<dbReference type="HAMAP" id="MF_01465">
    <property type="entry name" value="SecY"/>
    <property type="match status" value="1"/>
</dbReference>